<dbReference type="Gene3D" id="2.60.120.200">
    <property type="match status" value="1"/>
</dbReference>
<organism evidence="1 2">
    <name type="scientific">Anatilimnocola aggregata</name>
    <dbReference type="NCBI Taxonomy" id="2528021"/>
    <lineage>
        <taxon>Bacteria</taxon>
        <taxon>Pseudomonadati</taxon>
        <taxon>Planctomycetota</taxon>
        <taxon>Planctomycetia</taxon>
        <taxon>Pirellulales</taxon>
        <taxon>Pirellulaceae</taxon>
        <taxon>Anatilimnocola</taxon>
    </lineage>
</organism>
<sequence length="264" mass="29468">MIPNSSDCYAATILADKPVGYWRLNEQSLDDVVVDESGHCRHGKIVGTPTLSIEGAIQGNSNKSIKFIPKSYIEIPSSPDFSISTSGDGLTVEVWMRPDQTEFTPEPGSQYVHWLGKGEPNEREWGFRFYTKHDPNFPNRICAYAWNLAGDEGAGDDYREPIKIPSPWLHFVACFEPYDENQARSRGVILYTNGTTGKGYRTKTTFYENPGRWHVIPKNGDSPLQLATRNRTGFLSGGLDEVAIYPKVLSPEQISSHYAAGMGR</sequence>
<keyword evidence="2" id="KW-1185">Reference proteome</keyword>
<dbReference type="InterPro" id="IPR013320">
    <property type="entry name" value="ConA-like_dom_sf"/>
</dbReference>
<dbReference type="SUPFAM" id="SSF49899">
    <property type="entry name" value="Concanavalin A-like lectins/glucanases"/>
    <property type="match status" value="1"/>
</dbReference>
<dbReference type="KEGG" id="aagg:ETAA8_68500"/>
<dbReference type="Pfam" id="PF13385">
    <property type="entry name" value="Laminin_G_3"/>
    <property type="match status" value="1"/>
</dbReference>
<proteinExistence type="predicted"/>
<dbReference type="Proteomes" id="UP000315017">
    <property type="component" value="Chromosome"/>
</dbReference>
<evidence type="ECO:0008006" key="3">
    <source>
        <dbReference type="Google" id="ProtNLM"/>
    </source>
</evidence>
<dbReference type="EMBL" id="CP036274">
    <property type="protein sequence ID" value="QDU31690.1"/>
    <property type="molecule type" value="Genomic_DNA"/>
</dbReference>
<evidence type="ECO:0000313" key="2">
    <source>
        <dbReference type="Proteomes" id="UP000315017"/>
    </source>
</evidence>
<reference evidence="1 2" key="1">
    <citation type="submission" date="2019-02" db="EMBL/GenBank/DDBJ databases">
        <title>Deep-cultivation of Planctomycetes and their phenomic and genomic characterization uncovers novel biology.</title>
        <authorList>
            <person name="Wiegand S."/>
            <person name="Jogler M."/>
            <person name="Boedeker C."/>
            <person name="Pinto D."/>
            <person name="Vollmers J."/>
            <person name="Rivas-Marin E."/>
            <person name="Kohn T."/>
            <person name="Peeters S.H."/>
            <person name="Heuer A."/>
            <person name="Rast P."/>
            <person name="Oberbeckmann S."/>
            <person name="Bunk B."/>
            <person name="Jeske O."/>
            <person name="Meyerdierks A."/>
            <person name="Storesund J.E."/>
            <person name="Kallscheuer N."/>
            <person name="Luecker S."/>
            <person name="Lage O.M."/>
            <person name="Pohl T."/>
            <person name="Merkel B.J."/>
            <person name="Hornburger P."/>
            <person name="Mueller R.-W."/>
            <person name="Bruemmer F."/>
            <person name="Labrenz M."/>
            <person name="Spormann A.M."/>
            <person name="Op den Camp H."/>
            <person name="Overmann J."/>
            <person name="Amann R."/>
            <person name="Jetten M.S.M."/>
            <person name="Mascher T."/>
            <person name="Medema M.H."/>
            <person name="Devos D.P."/>
            <person name="Kaster A.-K."/>
            <person name="Ovreas L."/>
            <person name="Rohde M."/>
            <person name="Galperin M.Y."/>
            <person name="Jogler C."/>
        </authorList>
    </citation>
    <scope>NUCLEOTIDE SEQUENCE [LARGE SCALE GENOMIC DNA]</scope>
    <source>
        <strain evidence="1 2">ETA_A8</strain>
    </source>
</reference>
<evidence type="ECO:0000313" key="1">
    <source>
        <dbReference type="EMBL" id="QDU31690.1"/>
    </source>
</evidence>
<accession>A0A517YN85</accession>
<name>A0A517YN85_9BACT</name>
<dbReference type="AlphaFoldDB" id="A0A517YN85"/>
<dbReference type="OrthoDB" id="292867at2"/>
<protein>
    <recommendedName>
        <fullName evidence="3">LamG domain-containing protein</fullName>
    </recommendedName>
</protein>
<gene>
    <name evidence="1" type="ORF">ETAA8_68500</name>
</gene>